<evidence type="ECO:0000256" key="3">
    <source>
        <dbReference type="SAM" id="Phobius"/>
    </source>
</evidence>
<sequence>MFLGGNGGLRKLSTKHDSGASVSLPGGWVGVGSARLGRRRDKRGVYVGFAVIVASLLVVAGVYYIATSGGPAPTPQRYVEGDILADAGVSGLTAQAAARARQRWSTSPPASVHTRATPQPPTPPPLQDQRHSTLTATVETPSLPTTTLSPATDAPTPLPSPATAAEAELNEREHETEPLDTDTSAAAPSTTTTTTETPDPRSVRPTLYRSDPVYQLDDGEYAPEEPERLPGLQLHRRTFTPAELLEHFGDTDFIYSFVNGSEVNHHYRKEIRGVCLDAILRAENELYTAANAALRSSTFDFASLRCAPLSLRDSIVDGKTLGDLLRAVTLSARGGSDNRDRETDELRHSLRSLEQHVRWHRGRVVMVSPGHHPTWLDGARNFLAGACGDAHVQALRSSGTHLRVTTVHQDAVMPYGLRLTADSHVIEQHLWRVRNTTAVHVYMNDDYFVNRDVAVTDLFNEYGGTIVRTEETVISGVTAGNASSPTWAEGVANTNHVAAVELDLQHEDEVPDGVVHLWQQQNEVLTSWKAEAVLRGGASLPTITKPDPRHDMMIMLERVDHSSTSPPPVELQTFATAEDVHAAYGNSTFGAVRPRFYATHAPFVYCTNMLRYLALRYQREFAVAAFLHRQRSSSDLYVPFLYNAFIMARPWQASPRFPAYLALRKQLAEQRRRDDGGADELATRTPGVAEPRSTAPTRIASIALDNVDGCAPATMLVGPVESGCFFGKFTDDLGLNDAFIRQVRQRRPLFFNVNAGLSTAEAADQLRTFLHDKFPTPVYLEATTGAAADGGAEHVDDGLEVNADAATGAAEHDAALHATFDALMALPVVGLVSYTESVCPLVRSLSLAFAGHHRGGVHVSVVRHGLGEVDATMAEVRREFRYHVESATSTVACAYGDGVVVRQSRRGESLEDLARRVLDAGAGGGGVVLPATCGAGAGGAGLRVRGFVVDARTAGAPIRNVHKVATALAVPAQTLALEDFRAVAVGPSAGDVVLVVSREDAAAKAVHWVTGASESDLLVTYPLPVEAYEDMSAPLRWAGWKPPATPDE</sequence>
<reference evidence="5 6" key="1">
    <citation type="journal article" date="2021" name="MBio">
        <title>A New Model Trypanosomatid, Novymonas esmeraldas: Genomic Perception of Its 'Candidatus Pandoraea novymonadis' Endosymbiont.</title>
        <authorList>
            <person name="Zakharova A."/>
            <person name="Saura A."/>
            <person name="Butenko A."/>
            <person name="Podesvova L."/>
            <person name="Warmusova S."/>
            <person name="Kostygov A.Y."/>
            <person name="Nenarokova A."/>
            <person name="Lukes J."/>
            <person name="Opperdoes F.R."/>
            <person name="Yurchenko V."/>
        </authorList>
    </citation>
    <scope>NUCLEOTIDE SEQUENCE [LARGE SCALE GENOMIC DNA]</scope>
    <source>
        <strain evidence="5 6">E262AT.01</strain>
    </source>
</reference>
<accession>A0AAW0F0P1</accession>
<dbReference type="GO" id="GO:0016740">
    <property type="term" value="F:transferase activity"/>
    <property type="evidence" value="ECO:0007669"/>
    <property type="project" value="UniProtKB-KW"/>
</dbReference>
<protein>
    <recommendedName>
        <fullName evidence="4">Stealth protein CR3 conserved region 3 domain-containing protein</fullName>
    </recommendedName>
</protein>
<keyword evidence="3" id="KW-0472">Membrane</keyword>
<keyword evidence="3" id="KW-1133">Transmembrane helix</keyword>
<dbReference type="AlphaFoldDB" id="A0AAW0F0P1"/>
<proteinExistence type="predicted"/>
<feature type="compositionally biased region" description="Low complexity" evidence="2">
    <location>
        <begin position="181"/>
        <end position="197"/>
    </location>
</feature>
<evidence type="ECO:0000313" key="6">
    <source>
        <dbReference type="Proteomes" id="UP001430356"/>
    </source>
</evidence>
<evidence type="ECO:0000256" key="1">
    <source>
        <dbReference type="ARBA" id="ARBA00022679"/>
    </source>
</evidence>
<dbReference type="InterPro" id="IPR047141">
    <property type="entry name" value="Stealth"/>
</dbReference>
<feature type="compositionally biased region" description="Low complexity" evidence="2">
    <location>
        <begin position="135"/>
        <end position="167"/>
    </location>
</feature>
<keyword evidence="1" id="KW-0808">Transferase</keyword>
<keyword evidence="6" id="KW-1185">Reference proteome</keyword>
<keyword evidence="3" id="KW-0812">Transmembrane</keyword>
<evidence type="ECO:0000256" key="2">
    <source>
        <dbReference type="SAM" id="MobiDB-lite"/>
    </source>
</evidence>
<gene>
    <name evidence="5" type="ORF">NESM_000855500</name>
</gene>
<feature type="transmembrane region" description="Helical" evidence="3">
    <location>
        <begin position="45"/>
        <end position="66"/>
    </location>
</feature>
<organism evidence="5 6">
    <name type="scientific">Novymonas esmeraldas</name>
    <dbReference type="NCBI Taxonomy" id="1808958"/>
    <lineage>
        <taxon>Eukaryota</taxon>
        <taxon>Discoba</taxon>
        <taxon>Euglenozoa</taxon>
        <taxon>Kinetoplastea</taxon>
        <taxon>Metakinetoplastina</taxon>
        <taxon>Trypanosomatida</taxon>
        <taxon>Trypanosomatidae</taxon>
        <taxon>Novymonas</taxon>
    </lineage>
</organism>
<comment type="caution">
    <text evidence="5">The sequence shown here is derived from an EMBL/GenBank/DDBJ whole genome shotgun (WGS) entry which is preliminary data.</text>
</comment>
<feature type="region of interest" description="Disordered" evidence="2">
    <location>
        <begin position="96"/>
        <end position="234"/>
    </location>
</feature>
<dbReference type="PANTHER" id="PTHR24045:SF0">
    <property type="entry name" value="N-ACETYLGLUCOSAMINE-1-PHOSPHOTRANSFERASE SUBUNITS ALPHA_BETA"/>
    <property type="match status" value="1"/>
</dbReference>
<dbReference type="Pfam" id="PF17102">
    <property type="entry name" value="Stealth_CR3"/>
    <property type="match status" value="1"/>
</dbReference>
<name>A0AAW0F0P1_9TRYP</name>
<dbReference type="PANTHER" id="PTHR24045">
    <property type="match status" value="1"/>
</dbReference>
<dbReference type="InterPro" id="IPR031357">
    <property type="entry name" value="Stealth_CR3"/>
</dbReference>
<dbReference type="Proteomes" id="UP001430356">
    <property type="component" value="Unassembled WGS sequence"/>
</dbReference>
<feature type="domain" description="Stealth protein CR3 conserved region 3" evidence="4">
    <location>
        <begin position="599"/>
        <end position="648"/>
    </location>
</feature>
<feature type="region of interest" description="Disordered" evidence="2">
    <location>
        <begin position="671"/>
        <end position="693"/>
    </location>
</feature>
<evidence type="ECO:0000313" key="5">
    <source>
        <dbReference type="EMBL" id="KAK7198890.1"/>
    </source>
</evidence>
<dbReference type="GO" id="GO:0005794">
    <property type="term" value="C:Golgi apparatus"/>
    <property type="evidence" value="ECO:0007669"/>
    <property type="project" value="TreeGrafter"/>
</dbReference>
<evidence type="ECO:0000259" key="4">
    <source>
        <dbReference type="Pfam" id="PF17102"/>
    </source>
</evidence>
<dbReference type="EMBL" id="JAECZO010000185">
    <property type="protein sequence ID" value="KAK7198890.1"/>
    <property type="molecule type" value="Genomic_DNA"/>
</dbReference>